<dbReference type="EMBL" id="JBEZVI010000002">
    <property type="protein sequence ID" value="MEU3708994.1"/>
    <property type="molecule type" value="Genomic_DNA"/>
</dbReference>
<organism evidence="1 2">
    <name type="scientific">Streptomyces catenulae</name>
    <dbReference type="NCBI Taxonomy" id="66875"/>
    <lineage>
        <taxon>Bacteria</taxon>
        <taxon>Bacillati</taxon>
        <taxon>Actinomycetota</taxon>
        <taxon>Actinomycetes</taxon>
        <taxon>Kitasatosporales</taxon>
        <taxon>Streptomycetaceae</taxon>
        <taxon>Streptomyces</taxon>
    </lineage>
</organism>
<name>A0ABV2YTY2_9ACTN</name>
<dbReference type="RefSeq" id="WP_030287082.1">
    <property type="nucleotide sequence ID" value="NZ_JBEZVI010000002.1"/>
</dbReference>
<reference evidence="1 2" key="1">
    <citation type="submission" date="2024-06" db="EMBL/GenBank/DDBJ databases">
        <title>The Natural Products Discovery Center: Release of the First 8490 Sequenced Strains for Exploring Actinobacteria Biosynthetic Diversity.</title>
        <authorList>
            <person name="Kalkreuter E."/>
            <person name="Kautsar S.A."/>
            <person name="Yang D."/>
            <person name="Bader C.D."/>
            <person name="Teijaro C.N."/>
            <person name="Fluegel L."/>
            <person name="Davis C.M."/>
            <person name="Simpson J.R."/>
            <person name="Lauterbach L."/>
            <person name="Steele A.D."/>
            <person name="Gui C."/>
            <person name="Meng S."/>
            <person name="Li G."/>
            <person name="Viehrig K."/>
            <person name="Ye F."/>
            <person name="Su P."/>
            <person name="Kiefer A.F."/>
            <person name="Nichols A."/>
            <person name="Cepeda A.J."/>
            <person name="Yan W."/>
            <person name="Fan B."/>
            <person name="Jiang Y."/>
            <person name="Adhikari A."/>
            <person name="Zheng C.-J."/>
            <person name="Schuster L."/>
            <person name="Cowan T.M."/>
            <person name="Smanski M.J."/>
            <person name="Chevrette M.G."/>
            <person name="De Carvalho L.P.S."/>
            <person name="Shen B."/>
        </authorList>
    </citation>
    <scope>NUCLEOTIDE SEQUENCE [LARGE SCALE GENOMIC DNA]</scope>
    <source>
        <strain evidence="1 2">NPDC033039</strain>
    </source>
</reference>
<sequence length="193" mass="21384">MTDTFKMDSGVNFAKQADVLSNPDLWEQNANLRKRLFEVACERDSLSTAVGNASGIVGDLISENRFLGDVEESLEKVTRGLAADVNTLRSELDRFKDQVREELCAVFEAGEIDRETADEFLKVLDLAPLPRKYRTTVTIEVTLEDLCRNDGEPIRAEDVSGLLDLKVQGKGVTFDGPDCHVEVGAHDTIVGYF</sequence>
<proteinExistence type="predicted"/>
<evidence type="ECO:0000313" key="1">
    <source>
        <dbReference type="EMBL" id="MEU3708994.1"/>
    </source>
</evidence>
<evidence type="ECO:0000313" key="2">
    <source>
        <dbReference type="Proteomes" id="UP001550853"/>
    </source>
</evidence>
<comment type="caution">
    <text evidence="1">The sequence shown here is derived from an EMBL/GenBank/DDBJ whole genome shotgun (WGS) entry which is preliminary data.</text>
</comment>
<keyword evidence="2" id="KW-1185">Reference proteome</keyword>
<gene>
    <name evidence="1" type="ORF">AB0E61_02725</name>
</gene>
<dbReference type="Proteomes" id="UP001550853">
    <property type="component" value="Unassembled WGS sequence"/>
</dbReference>
<protein>
    <submittedName>
        <fullName evidence="1">Uncharacterized protein</fullName>
    </submittedName>
</protein>
<accession>A0ABV2YTY2</accession>